<evidence type="ECO:0000256" key="1">
    <source>
        <dbReference type="SAM" id="MobiDB-lite"/>
    </source>
</evidence>
<feature type="domain" description="Reverse transcriptase Ty1/copia-type" evidence="2">
    <location>
        <begin position="116"/>
        <end position="309"/>
    </location>
</feature>
<dbReference type="InterPro" id="IPR043502">
    <property type="entry name" value="DNA/RNA_pol_sf"/>
</dbReference>
<dbReference type="Proteomes" id="UP001163823">
    <property type="component" value="Chromosome 8"/>
</dbReference>
<evidence type="ECO:0000313" key="4">
    <source>
        <dbReference type="Proteomes" id="UP001163823"/>
    </source>
</evidence>
<organism evidence="3 4">
    <name type="scientific">Quillaja saponaria</name>
    <name type="common">Soap bark tree</name>
    <dbReference type="NCBI Taxonomy" id="32244"/>
    <lineage>
        <taxon>Eukaryota</taxon>
        <taxon>Viridiplantae</taxon>
        <taxon>Streptophyta</taxon>
        <taxon>Embryophyta</taxon>
        <taxon>Tracheophyta</taxon>
        <taxon>Spermatophyta</taxon>
        <taxon>Magnoliopsida</taxon>
        <taxon>eudicotyledons</taxon>
        <taxon>Gunneridae</taxon>
        <taxon>Pentapetalae</taxon>
        <taxon>rosids</taxon>
        <taxon>fabids</taxon>
        <taxon>Fabales</taxon>
        <taxon>Quillajaceae</taxon>
        <taxon>Quillaja</taxon>
    </lineage>
</organism>
<gene>
    <name evidence="3" type="ORF">O6P43_020297</name>
</gene>
<dbReference type="Pfam" id="PF07727">
    <property type="entry name" value="RVT_2"/>
    <property type="match status" value="1"/>
</dbReference>
<protein>
    <submittedName>
        <fullName evidence="3">Retrovirus-related Pol polyprotein from transposon TNT 1-94</fullName>
    </submittedName>
</protein>
<reference evidence="3" key="1">
    <citation type="journal article" date="2023" name="Science">
        <title>Elucidation of the pathway for biosynthesis of saponin adjuvants from the soapbark tree.</title>
        <authorList>
            <person name="Reed J."/>
            <person name="Orme A."/>
            <person name="El-Demerdash A."/>
            <person name="Owen C."/>
            <person name="Martin L.B.B."/>
            <person name="Misra R.C."/>
            <person name="Kikuchi S."/>
            <person name="Rejzek M."/>
            <person name="Martin A.C."/>
            <person name="Harkess A."/>
            <person name="Leebens-Mack J."/>
            <person name="Louveau T."/>
            <person name="Stephenson M.J."/>
            <person name="Osbourn A."/>
        </authorList>
    </citation>
    <scope>NUCLEOTIDE SEQUENCE</scope>
    <source>
        <strain evidence="3">S10</strain>
    </source>
</reference>
<dbReference type="KEGG" id="qsa:O6P43_020297"/>
<dbReference type="PANTHER" id="PTHR11439">
    <property type="entry name" value="GAG-POL-RELATED RETROTRANSPOSON"/>
    <property type="match status" value="1"/>
</dbReference>
<evidence type="ECO:0000259" key="2">
    <source>
        <dbReference type="Pfam" id="PF07727"/>
    </source>
</evidence>
<keyword evidence="4" id="KW-1185">Reference proteome</keyword>
<accession>A0AAD7LKG8</accession>
<proteinExistence type="predicted"/>
<evidence type="ECO:0000313" key="3">
    <source>
        <dbReference type="EMBL" id="KAJ7959763.1"/>
    </source>
</evidence>
<dbReference type="EMBL" id="JARAOO010000008">
    <property type="protein sequence ID" value="KAJ7959763.1"/>
    <property type="molecule type" value="Genomic_DNA"/>
</dbReference>
<name>A0AAD7LKG8_QUISA</name>
<dbReference type="AlphaFoldDB" id="A0AAD7LKG8"/>
<dbReference type="CDD" id="cd09272">
    <property type="entry name" value="RNase_HI_RT_Ty1"/>
    <property type="match status" value="1"/>
</dbReference>
<dbReference type="InterPro" id="IPR013103">
    <property type="entry name" value="RVT_2"/>
</dbReference>
<feature type="compositionally biased region" description="Polar residues" evidence="1">
    <location>
        <begin position="39"/>
        <end position="49"/>
    </location>
</feature>
<comment type="caution">
    <text evidence="3">The sequence shown here is derived from an EMBL/GenBank/DDBJ whole genome shotgun (WGS) entry which is preliminary data.</text>
</comment>
<dbReference type="SUPFAM" id="SSF56672">
    <property type="entry name" value="DNA/RNA polymerases"/>
    <property type="match status" value="1"/>
</dbReference>
<dbReference type="PANTHER" id="PTHR11439:SF484">
    <property type="entry name" value="REVERSE TRANSCRIPTASE TY1_COPIA-TYPE DOMAIN-CONTAINING PROTEIN"/>
    <property type="match status" value="1"/>
</dbReference>
<feature type="region of interest" description="Disordered" evidence="1">
    <location>
        <begin position="39"/>
        <end position="58"/>
    </location>
</feature>
<sequence length="395" mass="44377">MTSQGLLVPYLGPNDYVSSAPLPDLPADTVDIPDDSLSILTPSRASDSASPPILRRGTRSTRKPYPIYTFLSYHRLSSPYYAFVSSLSSIYVPKSTSDALAHPGWRHAMIDEMNALHTNETFSHVAKITSIRVFISLAAIFDSPLYQLDIKNDFLHGDLDEKVFMEQPPGFVAQGESDMVCQLKKSLYGLKQSPRAWFGRFSEVVLSFGLQRCTVDHSVFYKHTPNGRILLIVYVDDIVITGDDNHGIQQLKSFPQSKFQTKDSGQLKYFLGIEVARSQLGICLSQRKYCLDVLSDIGMLDFKPVDTPMDPNTKLVSDEGELLTNPEQYRHLVGSQFDRRSTTGYCIFLGENLVSWKSKKQTVVARSSAESEYRVMTQTTAELVWLKNLLDELGF</sequence>